<evidence type="ECO:0000256" key="5">
    <source>
        <dbReference type="ARBA" id="ARBA00049880"/>
    </source>
</evidence>
<feature type="domain" description="N-acetyltransferase" evidence="6">
    <location>
        <begin position="12"/>
        <end position="169"/>
    </location>
</feature>
<dbReference type="Proteomes" id="UP000757900">
    <property type="component" value="Unassembled WGS sequence"/>
</dbReference>
<organism evidence="7 8">
    <name type="scientific">Abiotrophia defectiva</name>
    <name type="common">Streptococcus defectivus</name>
    <dbReference type="NCBI Taxonomy" id="46125"/>
    <lineage>
        <taxon>Bacteria</taxon>
        <taxon>Bacillati</taxon>
        <taxon>Bacillota</taxon>
        <taxon>Bacilli</taxon>
        <taxon>Lactobacillales</taxon>
        <taxon>Aerococcaceae</taxon>
        <taxon>Abiotrophia</taxon>
    </lineage>
</organism>
<dbReference type="PROSITE" id="PS51186">
    <property type="entry name" value="GNAT"/>
    <property type="match status" value="1"/>
</dbReference>
<name>A0A929MNT5_ABIDE</name>
<reference evidence="7" key="1">
    <citation type="submission" date="2020-04" db="EMBL/GenBank/DDBJ databases">
        <title>Deep metagenomics examines the oral microbiome during advanced dental caries in children, revealing novel taxa and co-occurrences with host molecules.</title>
        <authorList>
            <person name="Baker J.L."/>
            <person name="Morton J.T."/>
            <person name="Dinis M."/>
            <person name="Alvarez R."/>
            <person name="Tran N.C."/>
            <person name="Knight R."/>
            <person name="Edlund A."/>
        </authorList>
    </citation>
    <scope>NUCLEOTIDE SEQUENCE</scope>
    <source>
        <strain evidence="7">JCVI_23_bin.16</strain>
    </source>
</reference>
<proteinExistence type="predicted"/>
<comment type="catalytic activity">
    <reaction evidence="5">
        <text>glycyl-tRNA(Gly) + acetyl-CoA = N-acetylglycyl-tRNA(Gly) + CoA + H(+)</text>
        <dbReference type="Rhea" id="RHEA:81867"/>
        <dbReference type="Rhea" id="RHEA-COMP:9683"/>
        <dbReference type="Rhea" id="RHEA-COMP:19766"/>
        <dbReference type="ChEBI" id="CHEBI:15378"/>
        <dbReference type="ChEBI" id="CHEBI:57287"/>
        <dbReference type="ChEBI" id="CHEBI:57288"/>
        <dbReference type="ChEBI" id="CHEBI:78522"/>
        <dbReference type="ChEBI" id="CHEBI:232036"/>
    </reaction>
</comment>
<dbReference type="Gene3D" id="3.40.630.30">
    <property type="match status" value="1"/>
</dbReference>
<evidence type="ECO:0000256" key="2">
    <source>
        <dbReference type="ARBA" id="ARBA00022649"/>
    </source>
</evidence>
<protein>
    <submittedName>
        <fullName evidence="7">GNAT family N-acetyltransferase</fullName>
    </submittedName>
</protein>
<evidence type="ECO:0000256" key="3">
    <source>
        <dbReference type="ARBA" id="ARBA00022679"/>
    </source>
</evidence>
<accession>A0A929MNT5</accession>
<keyword evidence="2" id="KW-1277">Toxin-antitoxin system</keyword>
<dbReference type="PANTHER" id="PTHR36449">
    <property type="entry name" value="ACETYLTRANSFERASE-RELATED"/>
    <property type="match status" value="1"/>
</dbReference>
<dbReference type="EMBL" id="JABZFV010000033">
    <property type="protein sequence ID" value="MBF0934532.1"/>
    <property type="molecule type" value="Genomic_DNA"/>
</dbReference>
<evidence type="ECO:0000313" key="7">
    <source>
        <dbReference type="EMBL" id="MBF0934532.1"/>
    </source>
</evidence>
<gene>
    <name evidence="7" type="ORF">HXK00_02670</name>
</gene>
<keyword evidence="4" id="KW-0012">Acyltransferase</keyword>
<evidence type="ECO:0000256" key="4">
    <source>
        <dbReference type="ARBA" id="ARBA00023315"/>
    </source>
</evidence>
<evidence type="ECO:0000256" key="1">
    <source>
        <dbReference type="ARBA" id="ARBA00022491"/>
    </source>
</evidence>
<dbReference type="SUPFAM" id="SSF55729">
    <property type="entry name" value="Acyl-CoA N-acyltransferases (Nat)"/>
    <property type="match status" value="1"/>
</dbReference>
<dbReference type="InterPro" id="IPR000182">
    <property type="entry name" value="GNAT_dom"/>
</dbReference>
<sequence length="194" mass="21960">MEKLDLVPIGSALISASDLEAFDCGNPMIDQYLVQEANVFDEENRAKTFLLLSHQGIVGYYTLIVGCLEVEDIQNQVLLKKAYVNLAYFAINAPYQKQGYGRLLMGEVFQSAAVIGSYAGAELIYIESTDESVPFYELLGYQLLHPLRRPENFTVDTSTIEFPMSITLKTLHRNGYYGYLQNFVRRSFGEELKL</sequence>
<comment type="caution">
    <text evidence="7">The sequence shown here is derived from an EMBL/GenBank/DDBJ whole genome shotgun (WGS) entry which is preliminary data.</text>
</comment>
<evidence type="ECO:0000259" key="6">
    <source>
        <dbReference type="PROSITE" id="PS51186"/>
    </source>
</evidence>
<evidence type="ECO:0000313" key="8">
    <source>
        <dbReference type="Proteomes" id="UP000757900"/>
    </source>
</evidence>
<dbReference type="AlphaFoldDB" id="A0A929MNT5"/>
<keyword evidence="3" id="KW-0808">Transferase</keyword>
<dbReference type="InterPro" id="IPR016181">
    <property type="entry name" value="Acyl_CoA_acyltransferase"/>
</dbReference>
<dbReference type="GO" id="GO:0016747">
    <property type="term" value="F:acyltransferase activity, transferring groups other than amino-acyl groups"/>
    <property type="evidence" value="ECO:0007669"/>
    <property type="project" value="InterPro"/>
</dbReference>
<dbReference type="Pfam" id="PF13508">
    <property type="entry name" value="Acetyltransf_7"/>
    <property type="match status" value="1"/>
</dbReference>
<dbReference type="PANTHER" id="PTHR36449:SF1">
    <property type="entry name" value="ACETYLTRANSFERASE"/>
    <property type="match status" value="1"/>
</dbReference>
<keyword evidence="1" id="KW-0678">Repressor</keyword>